<dbReference type="AlphaFoldDB" id="X6M917"/>
<gene>
    <name evidence="2" type="ORF">RFI_27409</name>
</gene>
<evidence type="ECO:0000256" key="1">
    <source>
        <dbReference type="SAM" id="MobiDB-lite"/>
    </source>
</evidence>
<reference evidence="2 3" key="1">
    <citation type="journal article" date="2013" name="Curr. Biol.">
        <title>The Genome of the Foraminiferan Reticulomyxa filosa.</title>
        <authorList>
            <person name="Glockner G."/>
            <person name="Hulsmann N."/>
            <person name="Schleicher M."/>
            <person name="Noegel A.A."/>
            <person name="Eichinger L."/>
            <person name="Gallinger C."/>
            <person name="Pawlowski J."/>
            <person name="Sierra R."/>
            <person name="Euteneuer U."/>
            <person name="Pillet L."/>
            <person name="Moustafa A."/>
            <person name="Platzer M."/>
            <person name="Groth M."/>
            <person name="Szafranski K."/>
            <person name="Schliwa M."/>
        </authorList>
    </citation>
    <scope>NUCLEOTIDE SEQUENCE [LARGE SCALE GENOMIC DNA]</scope>
</reference>
<evidence type="ECO:0000313" key="3">
    <source>
        <dbReference type="Proteomes" id="UP000023152"/>
    </source>
</evidence>
<dbReference type="Proteomes" id="UP000023152">
    <property type="component" value="Unassembled WGS sequence"/>
</dbReference>
<protein>
    <submittedName>
        <fullName evidence="2">Uncharacterized protein</fullName>
    </submittedName>
</protein>
<dbReference type="EMBL" id="ASPP01023777">
    <property type="protein sequence ID" value="ETO09967.1"/>
    <property type="molecule type" value="Genomic_DNA"/>
</dbReference>
<comment type="caution">
    <text evidence="2">The sequence shown here is derived from an EMBL/GenBank/DDBJ whole genome shotgun (WGS) entry which is preliminary data.</text>
</comment>
<feature type="compositionally biased region" description="Basic and acidic residues" evidence="1">
    <location>
        <begin position="77"/>
        <end position="91"/>
    </location>
</feature>
<evidence type="ECO:0000313" key="2">
    <source>
        <dbReference type="EMBL" id="ETO09967.1"/>
    </source>
</evidence>
<keyword evidence="3" id="KW-1185">Reference proteome</keyword>
<organism evidence="2 3">
    <name type="scientific">Reticulomyxa filosa</name>
    <dbReference type="NCBI Taxonomy" id="46433"/>
    <lineage>
        <taxon>Eukaryota</taxon>
        <taxon>Sar</taxon>
        <taxon>Rhizaria</taxon>
        <taxon>Retaria</taxon>
        <taxon>Foraminifera</taxon>
        <taxon>Monothalamids</taxon>
        <taxon>Reticulomyxidae</taxon>
        <taxon>Reticulomyxa</taxon>
    </lineage>
</organism>
<feature type="region of interest" description="Disordered" evidence="1">
    <location>
        <begin position="67"/>
        <end position="91"/>
    </location>
</feature>
<sequence length="226" mass="26819">MQSCLKIFFFNNFSKFLKNNHNLILKFSLQTQKKRKKLSDDENDDLYQAYQHNSKRQKIEPKVPQLEKNKNNTKCNLNEEKKDEKVNENNVRKKSRKIRRQYFCTNFPTLVITPVKGRTLLSTSSLIRFIFNDTHSKELVQNFSKDDNEVQFITSKCFIFQILYQEEAKKKIEDLNNPNVNRYVLIKIINIRESEKGILESLAGYKYNIQEIQRLKGLAIVKVLMS</sequence>
<proteinExistence type="predicted"/>
<accession>X6M917</accession>
<name>X6M917_RETFI</name>